<dbReference type="PROSITE" id="PS51123">
    <property type="entry name" value="OMPA_2"/>
    <property type="match status" value="1"/>
</dbReference>
<feature type="chain" id="PRO_5027981727" description="OmpA-like domain-containing protein" evidence="7">
    <location>
        <begin position="23"/>
        <end position="410"/>
    </location>
</feature>
<keyword evidence="2 7" id="KW-0732">Signal</keyword>
<keyword evidence="3 5" id="KW-0472">Membrane</keyword>
<dbReference type="Pfam" id="PF02412">
    <property type="entry name" value="TSP_3"/>
    <property type="match status" value="2"/>
</dbReference>
<feature type="domain" description="OmpA-like" evidence="8">
    <location>
        <begin position="293"/>
        <end position="410"/>
    </location>
</feature>
<keyword evidence="4" id="KW-0998">Cell outer membrane</keyword>
<comment type="subcellular location">
    <subcellularLocation>
        <location evidence="1">Cell outer membrane</location>
    </subcellularLocation>
</comment>
<evidence type="ECO:0000256" key="3">
    <source>
        <dbReference type="ARBA" id="ARBA00023136"/>
    </source>
</evidence>
<dbReference type="InterPro" id="IPR003367">
    <property type="entry name" value="Thrombospondin_3-like_rpt"/>
</dbReference>
<dbReference type="EMBL" id="CACVAS010000031">
    <property type="protein sequence ID" value="CAA6804271.1"/>
    <property type="molecule type" value="Genomic_DNA"/>
</dbReference>
<feature type="signal peptide" evidence="7">
    <location>
        <begin position="1"/>
        <end position="22"/>
    </location>
</feature>
<evidence type="ECO:0000256" key="1">
    <source>
        <dbReference type="ARBA" id="ARBA00004442"/>
    </source>
</evidence>
<name>A0A6S6S7E6_9BACT</name>
<reference evidence="9" key="1">
    <citation type="submission" date="2020-01" db="EMBL/GenBank/DDBJ databases">
        <authorList>
            <person name="Meier V. D."/>
            <person name="Meier V D."/>
        </authorList>
    </citation>
    <scope>NUCLEOTIDE SEQUENCE</scope>
    <source>
        <strain evidence="9">HLG_WM_MAG_01</strain>
    </source>
</reference>
<dbReference type="SUPFAM" id="SSF103647">
    <property type="entry name" value="TSP type-3 repeat"/>
    <property type="match status" value="1"/>
</dbReference>
<evidence type="ECO:0000256" key="4">
    <source>
        <dbReference type="ARBA" id="ARBA00023237"/>
    </source>
</evidence>
<gene>
    <name evidence="9" type="ORF">HELGO_WM80707</name>
</gene>
<dbReference type="PRINTS" id="PR01021">
    <property type="entry name" value="OMPADOMAIN"/>
</dbReference>
<evidence type="ECO:0000313" key="9">
    <source>
        <dbReference type="EMBL" id="CAA6804271.1"/>
    </source>
</evidence>
<sequence length="410" mass="44659">MKIFKLSTIYILTMLFMSGLSAQNKVEKLDFILVDNPPTYFSQLKKLTKGWESPNGATPDLYHKDGARFVGVPVNGPGNQEAYDGDSYAGIIAYQTFASNKYTEYIQTQLSAPLIAGQTYNIIFRASLAENSGEAVNGLGAYVSKKAVGFHTRSFITASPQVISKEIIQDKENWVEVKGQFIATGGEEYITIGVFNGIDKSTTFENVKESINKGRAYYYIDGIALSAGSMEPDTDGDGIIDKEDKCPNVKGTKENNGCPDVDTDGDGIVDSKDKCPNLKGTKENDGCLLSEAEIKMIKDASAHIYFETGSATIKKESHADLNKLAEILKKHPEVKATVEGHTDSSGDDASNLKLSKTRAASVVKYLIEHGEKEDHISSKGFGSTKPIASNETKEGRAKNRRVEIVISAFE</sequence>
<dbReference type="Pfam" id="PF00691">
    <property type="entry name" value="OmpA"/>
    <property type="match status" value="1"/>
</dbReference>
<evidence type="ECO:0000256" key="7">
    <source>
        <dbReference type="SAM" id="SignalP"/>
    </source>
</evidence>
<dbReference type="PANTHER" id="PTHR30329">
    <property type="entry name" value="STATOR ELEMENT OF FLAGELLAR MOTOR COMPLEX"/>
    <property type="match status" value="1"/>
</dbReference>
<dbReference type="PANTHER" id="PTHR30329:SF21">
    <property type="entry name" value="LIPOPROTEIN YIAD-RELATED"/>
    <property type="match status" value="1"/>
</dbReference>
<feature type="region of interest" description="Disordered" evidence="6">
    <location>
        <begin position="375"/>
        <end position="397"/>
    </location>
</feature>
<dbReference type="InterPro" id="IPR050330">
    <property type="entry name" value="Bact_OuterMem_StrucFunc"/>
</dbReference>
<proteinExistence type="predicted"/>
<dbReference type="CDD" id="cd07185">
    <property type="entry name" value="OmpA_C-like"/>
    <property type="match status" value="1"/>
</dbReference>
<accession>A0A6S6S7E6</accession>
<dbReference type="GO" id="GO:0007155">
    <property type="term" value="P:cell adhesion"/>
    <property type="evidence" value="ECO:0007669"/>
    <property type="project" value="InterPro"/>
</dbReference>
<dbReference type="SUPFAM" id="SSF103088">
    <property type="entry name" value="OmpA-like"/>
    <property type="match status" value="1"/>
</dbReference>
<dbReference type="Gene3D" id="3.30.1330.60">
    <property type="entry name" value="OmpA-like domain"/>
    <property type="match status" value="1"/>
</dbReference>
<dbReference type="Gene3D" id="4.10.1080.10">
    <property type="entry name" value="TSP type-3 repeat"/>
    <property type="match status" value="1"/>
</dbReference>
<dbReference type="InterPro" id="IPR036737">
    <property type="entry name" value="OmpA-like_sf"/>
</dbReference>
<evidence type="ECO:0000259" key="8">
    <source>
        <dbReference type="PROSITE" id="PS51123"/>
    </source>
</evidence>
<dbReference type="InterPro" id="IPR006665">
    <property type="entry name" value="OmpA-like"/>
</dbReference>
<protein>
    <recommendedName>
        <fullName evidence="8">OmpA-like domain-containing protein</fullName>
    </recommendedName>
</protein>
<dbReference type="AlphaFoldDB" id="A0A6S6S7E6"/>
<evidence type="ECO:0000256" key="2">
    <source>
        <dbReference type="ARBA" id="ARBA00022729"/>
    </source>
</evidence>
<dbReference type="GO" id="GO:0009279">
    <property type="term" value="C:cell outer membrane"/>
    <property type="evidence" value="ECO:0007669"/>
    <property type="project" value="UniProtKB-SubCell"/>
</dbReference>
<dbReference type="InterPro" id="IPR028974">
    <property type="entry name" value="TSP_type-3_rpt"/>
</dbReference>
<dbReference type="GO" id="GO:0005509">
    <property type="term" value="F:calcium ion binding"/>
    <property type="evidence" value="ECO:0007669"/>
    <property type="project" value="InterPro"/>
</dbReference>
<organism evidence="9">
    <name type="scientific">uncultured Sulfurovum sp</name>
    <dbReference type="NCBI Taxonomy" id="269237"/>
    <lineage>
        <taxon>Bacteria</taxon>
        <taxon>Pseudomonadati</taxon>
        <taxon>Campylobacterota</taxon>
        <taxon>Epsilonproteobacteria</taxon>
        <taxon>Campylobacterales</taxon>
        <taxon>Sulfurovaceae</taxon>
        <taxon>Sulfurovum</taxon>
        <taxon>environmental samples</taxon>
    </lineage>
</organism>
<evidence type="ECO:0000256" key="5">
    <source>
        <dbReference type="PROSITE-ProRule" id="PRU00473"/>
    </source>
</evidence>
<evidence type="ECO:0000256" key="6">
    <source>
        <dbReference type="SAM" id="MobiDB-lite"/>
    </source>
</evidence>
<dbReference type="InterPro" id="IPR006664">
    <property type="entry name" value="OMP_bac"/>
</dbReference>